<name>A0A6L6J361_9RHOB</name>
<dbReference type="PANTHER" id="PTHR38340:SF1">
    <property type="entry name" value="S-LAYER PROTEIN"/>
    <property type="match status" value="1"/>
</dbReference>
<dbReference type="PROSITE" id="PS00330">
    <property type="entry name" value="HEMOLYSIN_CALCIUM"/>
    <property type="match status" value="2"/>
</dbReference>
<dbReference type="Pfam" id="PF00353">
    <property type="entry name" value="HemolysinCabind"/>
    <property type="match status" value="2"/>
</dbReference>
<dbReference type="PRINTS" id="PR00313">
    <property type="entry name" value="CABNDNGRPT"/>
</dbReference>
<dbReference type="InterPro" id="IPR001343">
    <property type="entry name" value="Hemolysn_Ca-bd"/>
</dbReference>
<dbReference type="PANTHER" id="PTHR38340">
    <property type="entry name" value="S-LAYER PROTEIN"/>
    <property type="match status" value="1"/>
</dbReference>
<dbReference type="InterPro" id="IPR050557">
    <property type="entry name" value="RTX_toxin/Mannuronan_C5-epim"/>
</dbReference>
<gene>
    <name evidence="3" type="ORF">GL284_12995</name>
</gene>
<comment type="subcellular location">
    <subcellularLocation>
        <location evidence="1">Secreted</location>
    </subcellularLocation>
</comment>
<dbReference type="EMBL" id="WMII01000011">
    <property type="protein sequence ID" value="MTH65184.1"/>
    <property type="molecule type" value="Genomic_DNA"/>
</dbReference>
<keyword evidence="2" id="KW-0964">Secreted</keyword>
<keyword evidence="4" id="KW-1185">Reference proteome</keyword>
<evidence type="ECO:0000313" key="3">
    <source>
        <dbReference type="EMBL" id="MTH65184.1"/>
    </source>
</evidence>
<sequence length="462" mass="49006">MGPARQITPNTTEDHYLADMVTLSNGQSLTLVARYEFGGIYDILAYRHTATGQQVGAPVRLVDNAEVYVNSITGAGYIDPSVAAAGNGTYAIAWHQESRLADNQVGYSVFTQLFRNDGTAIGPQRVVAPVTAHPQESFGLDQTNGQIEARSVGGFALGWNRDQPDSLDGDVYFRLLDRFAAGQTQAVMVNTDRRAGDQVLQDVVDLGGGRTLVTYFNQIPDAIDDIFDGGQLLGRVFNGAGQAITASFMISEGAPYEDMTGGNTIINIYGQVVSSFSTQLNYADDDDVLVVLRDLVLPVQRLGAGNTAVMGSFVADRIEGQAGQDTIRGDRGNDRLNGGDGHDLLYGGTGRDTLEGGTGNDRLFGEIGNDILMGNAGADTLAGGLGADVFIFSRVTGADLVTDFQNGVDRLQLVDFNGAQVGGLIAGARMIDGDAVLTLGPNAVIRLIDVTRAQLDMSDFIF</sequence>
<reference evidence="3 4" key="1">
    <citation type="submission" date="2019-11" db="EMBL/GenBank/DDBJ databases">
        <authorList>
            <person name="Dong K."/>
        </authorList>
    </citation>
    <scope>NUCLEOTIDE SEQUENCE [LARGE SCALE GENOMIC DNA]</scope>
    <source>
        <strain evidence="3 4">DK608</strain>
    </source>
</reference>
<protein>
    <recommendedName>
        <fullName evidence="5">Calcium-binding protein</fullName>
    </recommendedName>
</protein>
<evidence type="ECO:0000256" key="2">
    <source>
        <dbReference type="ARBA" id="ARBA00022525"/>
    </source>
</evidence>
<proteinExistence type="predicted"/>
<accession>A0A6L6J361</accession>
<dbReference type="Gene3D" id="2.150.10.10">
    <property type="entry name" value="Serralysin-like metalloprotease, C-terminal"/>
    <property type="match status" value="2"/>
</dbReference>
<organism evidence="3 4">
    <name type="scientific">Paracoccus shanxieyensis</name>
    <dbReference type="NCBI Taxonomy" id="2675752"/>
    <lineage>
        <taxon>Bacteria</taxon>
        <taxon>Pseudomonadati</taxon>
        <taxon>Pseudomonadota</taxon>
        <taxon>Alphaproteobacteria</taxon>
        <taxon>Rhodobacterales</taxon>
        <taxon>Paracoccaceae</taxon>
        <taxon>Paracoccus</taxon>
    </lineage>
</organism>
<dbReference type="GO" id="GO:0005576">
    <property type="term" value="C:extracellular region"/>
    <property type="evidence" value="ECO:0007669"/>
    <property type="project" value="UniProtKB-SubCell"/>
</dbReference>
<evidence type="ECO:0000313" key="4">
    <source>
        <dbReference type="Proteomes" id="UP000478740"/>
    </source>
</evidence>
<dbReference type="GO" id="GO:0005509">
    <property type="term" value="F:calcium ion binding"/>
    <property type="evidence" value="ECO:0007669"/>
    <property type="project" value="InterPro"/>
</dbReference>
<dbReference type="InterPro" id="IPR018511">
    <property type="entry name" value="Hemolysin-typ_Ca-bd_CS"/>
</dbReference>
<dbReference type="InterPro" id="IPR011049">
    <property type="entry name" value="Serralysin-like_metalloprot_C"/>
</dbReference>
<comment type="caution">
    <text evidence="3">The sequence shown here is derived from an EMBL/GenBank/DDBJ whole genome shotgun (WGS) entry which is preliminary data.</text>
</comment>
<evidence type="ECO:0008006" key="5">
    <source>
        <dbReference type="Google" id="ProtNLM"/>
    </source>
</evidence>
<dbReference type="AlphaFoldDB" id="A0A6L6J361"/>
<dbReference type="Proteomes" id="UP000478740">
    <property type="component" value="Unassembled WGS sequence"/>
</dbReference>
<evidence type="ECO:0000256" key="1">
    <source>
        <dbReference type="ARBA" id="ARBA00004613"/>
    </source>
</evidence>
<dbReference type="SUPFAM" id="SSF51120">
    <property type="entry name" value="beta-Roll"/>
    <property type="match status" value="1"/>
</dbReference>